<proteinExistence type="predicted"/>
<dbReference type="AlphaFoldDB" id="A0A2T2NSK1"/>
<sequence length="202" mass="22325">MPCRLSVHVGLCDPSNTALPNPSAHPSPSPSQWLHRVESQHSDSWTPLDKIGVSGPDHPRATFFPPPSLLPPRHAPTRATHVTLIERIRCLSASAGMLARSVGGDSSRALQLHESRASPFTTSSNFRVLPTGLELLPCEPHWPRQPPLGYYDVHRHTSQELGNFSNLQQDSFSSLFSSLSSPKLRSHFPSRLSEIVRRQGPR</sequence>
<accession>A0A2T2NSK1</accession>
<reference evidence="2 3" key="1">
    <citation type="journal article" date="2018" name="Front. Microbiol.">
        <title>Genome-Wide Analysis of Corynespora cassiicola Leaf Fall Disease Putative Effectors.</title>
        <authorList>
            <person name="Lopez D."/>
            <person name="Ribeiro S."/>
            <person name="Label P."/>
            <person name="Fumanal B."/>
            <person name="Venisse J.S."/>
            <person name="Kohler A."/>
            <person name="de Oliveira R.R."/>
            <person name="Labutti K."/>
            <person name="Lipzen A."/>
            <person name="Lail K."/>
            <person name="Bauer D."/>
            <person name="Ohm R.A."/>
            <person name="Barry K.W."/>
            <person name="Spatafora J."/>
            <person name="Grigoriev I.V."/>
            <person name="Martin F.M."/>
            <person name="Pujade-Renaud V."/>
        </authorList>
    </citation>
    <scope>NUCLEOTIDE SEQUENCE [LARGE SCALE GENOMIC DNA]</scope>
    <source>
        <strain evidence="2 3">Philippines</strain>
    </source>
</reference>
<organism evidence="2 3">
    <name type="scientific">Corynespora cassiicola Philippines</name>
    <dbReference type="NCBI Taxonomy" id="1448308"/>
    <lineage>
        <taxon>Eukaryota</taxon>
        <taxon>Fungi</taxon>
        <taxon>Dikarya</taxon>
        <taxon>Ascomycota</taxon>
        <taxon>Pezizomycotina</taxon>
        <taxon>Dothideomycetes</taxon>
        <taxon>Pleosporomycetidae</taxon>
        <taxon>Pleosporales</taxon>
        <taxon>Corynesporascaceae</taxon>
        <taxon>Corynespora</taxon>
    </lineage>
</organism>
<protein>
    <submittedName>
        <fullName evidence="2">Uncharacterized protein</fullName>
    </submittedName>
</protein>
<evidence type="ECO:0000256" key="1">
    <source>
        <dbReference type="SAM" id="MobiDB-lite"/>
    </source>
</evidence>
<evidence type="ECO:0000313" key="2">
    <source>
        <dbReference type="EMBL" id="PSN68411.1"/>
    </source>
</evidence>
<dbReference type="EMBL" id="KZ678134">
    <property type="protein sequence ID" value="PSN68411.1"/>
    <property type="molecule type" value="Genomic_DNA"/>
</dbReference>
<keyword evidence="3" id="KW-1185">Reference proteome</keyword>
<evidence type="ECO:0000313" key="3">
    <source>
        <dbReference type="Proteomes" id="UP000240883"/>
    </source>
</evidence>
<name>A0A2T2NSK1_CORCC</name>
<feature type="region of interest" description="Disordered" evidence="1">
    <location>
        <begin position="18"/>
        <end position="39"/>
    </location>
</feature>
<dbReference type="Proteomes" id="UP000240883">
    <property type="component" value="Unassembled WGS sequence"/>
</dbReference>
<gene>
    <name evidence="2" type="ORF">BS50DRAFT_363245</name>
</gene>